<reference evidence="1" key="1">
    <citation type="submission" date="2018-02" db="EMBL/GenBank/DDBJ databases">
        <title>Rhizophora mucronata_Transcriptome.</title>
        <authorList>
            <person name="Meera S.P."/>
            <person name="Sreeshan A."/>
            <person name="Augustine A."/>
        </authorList>
    </citation>
    <scope>NUCLEOTIDE SEQUENCE</scope>
    <source>
        <tissue evidence="1">Leaf</tissue>
    </source>
</reference>
<sequence>MNLQLHLVRGMCVFGLGFPDEDFL</sequence>
<proteinExistence type="predicted"/>
<name>A0A2P2NE03_RHIMU</name>
<evidence type="ECO:0000313" key="1">
    <source>
        <dbReference type="EMBL" id="MBX40697.1"/>
    </source>
</evidence>
<organism evidence="1">
    <name type="scientific">Rhizophora mucronata</name>
    <name type="common">Asiatic mangrove</name>
    <dbReference type="NCBI Taxonomy" id="61149"/>
    <lineage>
        <taxon>Eukaryota</taxon>
        <taxon>Viridiplantae</taxon>
        <taxon>Streptophyta</taxon>
        <taxon>Embryophyta</taxon>
        <taxon>Tracheophyta</taxon>
        <taxon>Spermatophyta</taxon>
        <taxon>Magnoliopsida</taxon>
        <taxon>eudicotyledons</taxon>
        <taxon>Gunneridae</taxon>
        <taxon>Pentapetalae</taxon>
        <taxon>rosids</taxon>
        <taxon>fabids</taxon>
        <taxon>Malpighiales</taxon>
        <taxon>Rhizophoraceae</taxon>
        <taxon>Rhizophora</taxon>
    </lineage>
</organism>
<dbReference type="AlphaFoldDB" id="A0A2P2NE03"/>
<accession>A0A2P2NE03</accession>
<dbReference type="EMBL" id="GGEC01060213">
    <property type="protein sequence ID" value="MBX40697.1"/>
    <property type="molecule type" value="Transcribed_RNA"/>
</dbReference>
<protein>
    <submittedName>
        <fullName evidence="1">Uncharacterized protein</fullName>
    </submittedName>
</protein>